<dbReference type="InterPro" id="IPR005225">
    <property type="entry name" value="Small_GTP-bd"/>
</dbReference>
<evidence type="ECO:0000259" key="6">
    <source>
        <dbReference type="PROSITE" id="PS51722"/>
    </source>
</evidence>
<dbReference type="Pfam" id="PF22042">
    <property type="entry name" value="EF-G_D2"/>
    <property type="match status" value="1"/>
</dbReference>
<evidence type="ECO:0000256" key="2">
    <source>
        <dbReference type="ARBA" id="ARBA00022540"/>
    </source>
</evidence>
<dbReference type="CDD" id="cd01887">
    <property type="entry name" value="IF2_eIF5B"/>
    <property type="match status" value="1"/>
</dbReference>
<comment type="caution">
    <text evidence="7">The sequence shown here is derived from an EMBL/GenBank/DDBJ whole genome shotgun (WGS) entry which is preliminary data.</text>
</comment>
<dbReference type="PROSITE" id="PS51722">
    <property type="entry name" value="G_TR_2"/>
    <property type="match status" value="1"/>
</dbReference>
<dbReference type="RefSeq" id="XP_067804291.1">
    <property type="nucleotide sequence ID" value="XM_067945500.1"/>
</dbReference>
<dbReference type="Proteomes" id="UP001214638">
    <property type="component" value="Unassembled WGS sequence"/>
</dbReference>
<gene>
    <name evidence="7" type="ORF">BdWA1_000449</name>
</gene>
<name>A0AAD9PMG7_9APIC</name>
<keyword evidence="5" id="KW-0342">GTP-binding</keyword>
<dbReference type="GO" id="GO:0005525">
    <property type="term" value="F:GTP binding"/>
    <property type="evidence" value="ECO:0007669"/>
    <property type="project" value="UniProtKB-KW"/>
</dbReference>
<dbReference type="InterPro" id="IPR036925">
    <property type="entry name" value="TIF_IF2_dom3_sf"/>
</dbReference>
<dbReference type="KEGG" id="bdw:94334747"/>
<dbReference type="Gene3D" id="3.40.50.300">
    <property type="entry name" value="P-loop containing nucleotide triphosphate hydrolases"/>
    <property type="match status" value="1"/>
</dbReference>
<evidence type="ECO:0000256" key="3">
    <source>
        <dbReference type="ARBA" id="ARBA00022741"/>
    </source>
</evidence>
<dbReference type="SUPFAM" id="SSF50447">
    <property type="entry name" value="Translation proteins"/>
    <property type="match status" value="1"/>
</dbReference>
<organism evidence="7 8">
    <name type="scientific">Babesia duncani</name>
    <dbReference type="NCBI Taxonomy" id="323732"/>
    <lineage>
        <taxon>Eukaryota</taxon>
        <taxon>Sar</taxon>
        <taxon>Alveolata</taxon>
        <taxon>Apicomplexa</taxon>
        <taxon>Aconoidasida</taxon>
        <taxon>Piroplasmida</taxon>
        <taxon>Babesiidae</taxon>
        <taxon>Babesia</taxon>
    </lineage>
</organism>
<dbReference type="EMBL" id="JALLKP010000001">
    <property type="protein sequence ID" value="KAK2197449.1"/>
    <property type="molecule type" value="Genomic_DNA"/>
</dbReference>
<dbReference type="GeneID" id="94334747"/>
<dbReference type="Gene3D" id="2.40.30.10">
    <property type="entry name" value="Translation factors"/>
    <property type="match status" value="1"/>
</dbReference>
<keyword evidence="8" id="KW-1185">Reference proteome</keyword>
<accession>A0AAD9PMG7</accession>
<dbReference type="InterPro" id="IPR009000">
    <property type="entry name" value="Transl_B-barrel_sf"/>
</dbReference>
<dbReference type="Gene3D" id="3.40.50.10050">
    <property type="entry name" value="Translation initiation factor IF- 2, domain 3"/>
    <property type="match status" value="1"/>
</dbReference>
<dbReference type="GO" id="GO:0005737">
    <property type="term" value="C:cytoplasm"/>
    <property type="evidence" value="ECO:0007669"/>
    <property type="project" value="TreeGrafter"/>
</dbReference>
<evidence type="ECO:0000313" key="8">
    <source>
        <dbReference type="Proteomes" id="UP001214638"/>
    </source>
</evidence>
<dbReference type="GO" id="GO:0003924">
    <property type="term" value="F:GTPase activity"/>
    <property type="evidence" value="ECO:0007669"/>
    <property type="project" value="InterPro"/>
</dbReference>
<dbReference type="InterPro" id="IPR000795">
    <property type="entry name" value="T_Tr_GTP-bd_dom"/>
</dbReference>
<proteinExistence type="inferred from homology"/>
<evidence type="ECO:0000313" key="7">
    <source>
        <dbReference type="EMBL" id="KAK2197449.1"/>
    </source>
</evidence>
<dbReference type="PANTHER" id="PTHR43381">
    <property type="entry name" value="TRANSLATION INITIATION FACTOR IF-2-RELATED"/>
    <property type="match status" value="1"/>
</dbReference>
<dbReference type="SUPFAM" id="SSF52156">
    <property type="entry name" value="Initiation factor IF2/eIF5b, domain 3"/>
    <property type="match status" value="1"/>
</dbReference>
<evidence type="ECO:0000256" key="4">
    <source>
        <dbReference type="ARBA" id="ARBA00022917"/>
    </source>
</evidence>
<dbReference type="InterPro" id="IPR027417">
    <property type="entry name" value="P-loop_NTPase"/>
</dbReference>
<sequence length="910" mass="101948">MKPPKISRLLTNIVRHDLVNRSLNLKINIQRPLHCFYNDGNTGRDVYNAQGNIKNTLEQLRTELPSLWDEIKINADRIKIQLPKIMKITGTPLIDDHMHGVCNTKCSSQAPKSRKLINEDLEWNLLKHEGANKNLLDIAKRLLDVANNRIEIKSDFELQFQQVYQEIEGQTYIGPSFLYLLLSHLISTKGKDVLKDKVFMETALKDLGRCRILHFDILEPPQHKNLLPDVENVKNDLNVPKPIVFDETLENDVLNLLSSIKASNKLKANVVTDSNIPKFDVEKDHNTRNPDQLDFQIPENYTIEAVKPTACNHKVTKTGKLSCEAIASFVKCNLGDMEEIATILECDPNNLTIEEAELILDELGLANTVLFTEQKNGFTMELSNRNLVARPLVVTIMGHVDHGKTSLLDQLQKTDLVSGEAGRITQRIGAFEVETSKGKVVFLDTPGHAAFTTMRSRGAKCTDLIILLVAADDGIMPQTIEAIEIIKNGQIPFIVVVNKIDIADGHQIAEDLQLHGLHLNRPPVYISAKKGINVDSVFNAIFDMESQISSKADLNARGSGYVFETSQHPKLGRMLNVLVRNGTFNESSWINCDGVSSKVKRFYDENGKCIKNAIPSQIVQIPWPHDIRTSAGAFVQQAKSQMHANKLAKLFIRRHSKQETDSSTASTIPEIKIVLRCGYQGGLDALEEWINNFNATKRNAAASEPEYLINRGYIKSGDSIANFLEHWNPIKIVSKSVGSFNKEDEKYVKAGECCFLGFGTSIPAHVLAPPIARIHNVIYDLTNDIEQMYNFYYGPTHQMKAEGRMSVVQIGDLTLKGIGKCLAVGTNVHVGKAKMTHLYQVSRKNNIIYKDLQPQSMHSNKRPTLELQKGDSNNSLVFKNVDIKVGDELVAYTTEPLAPLFDIIKNFKLN</sequence>
<dbReference type="InterPro" id="IPR053905">
    <property type="entry name" value="EF-G-like_DII"/>
</dbReference>
<keyword evidence="2 7" id="KW-0396">Initiation factor</keyword>
<feature type="domain" description="Tr-type G" evidence="6">
    <location>
        <begin position="389"/>
        <end position="551"/>
    </location>
</feature>
<keyword evidence="7" id="KW-0378">Hydrolase</keyword>
<dbReference type="PANTHER" id="PTHR43381:SF5">
    <property type="entry name" value="TR-TYPE G DOMAIN-CONTAINING PROTEIN"/>
    <property type="match status" value="1"/>
</dbReference>
<keyword evidence="4" id="KW-0648">Protein biosynthesis</keyword>
<evidence type="ECO:0000256" key="1">
    <source>
        <dbReference type="ARBA" id="ARBA00007733"/>
    </source>
</evidence>
<dbReference type="GO" id="GO:0003743">
    <property type="term" value="F:translation initiation factor activity"/>
    <property type="evidence" value="ECO:0007669"/>
    <property type="project" value="UniProtKB-KW"/>
</dbReference>
<evidence type="ECO:0000256" key="5">
    <source>
        <dbReference type="ARBA" id="ARBA00023134"/>
    </source>
</evidence>
<comment type="similarity">
    <text evidence="1">Belongs to the TRAFAC class translation factor GTPase superfamily. Classic translation factor GTPase family. IF-2 subfamily.</text>
</comment>
<dbReference type="Pfam" id="PF00009">
    <property type="entry name" value="GTP_EFTU"/>
    <property type="match status" value="1"/>
</dbReference>
<dbReference type="AlphaFoldDB" id="A0AAD9PMG7"/>
<dbReference type="SUPFAM" id="SSF52540">
    <property type="entry name" value="P-loop containing nucleoside triphosphate hydrolases"/>
    <property type="match status" value="1"/>
</dbReference>
<dbReference type="InterPro" id="IPR015760">
    <property type="entry name" value="TIF_IF2"/>
</dbReference>
<reference evidence="7" key="1">
    <citation type="journal article" date="2023" name="Nat. Microbiol.">
        <title>Babesia duncani multi-omics identifies virulence factors and drug targets.</title>
        <authorList>
            <person name="Singh P."/>
            <person name="Lonardi S."/>
            <person name="Liang Q."/>
            <person name="Vydyam P."/>
            <person name="Khabirova E."/>
            <person name="Fang T."/>
            <person name="Gihaz S."/>
            <person name="Thekkiniath J."/>
            <person name="Munshi M."/>
            <person name="Abel S."/>
            <person name="Ciampossin L."/>
            <person name="Batugedara G."/>
            <person name="Gupta M."/>
            <person name="Lu X.M."/>
            <person name="Lenz T."/>
            <person name="Chakravarty S."/>
            <person name="Cornillot E."/>
            <person name="Hu Y."/>
            <person name="Ma W."/>
            <person name="Gonzalez L.M."/>
            <person name="Sanchez S."/>
            <person name="Estrada K."/>
            <person name="Sanchez-Flores A."/>
            <person name="Montero E."/>
            <person name="Harb O.S."/>
            <person name="Le Roch K.G."/>
            <person name="Mamoun C.B."/>
        </authorList>
    </citation>
    <scope>NUCLEOTIDE SEQUENCE</scope>
    <source>
        <strain evidence="7">WA1</strain>
    </source>
</reference>
<dbReference type="NCBIfam" id="TIGR00231">
    <property type="entry name" value="small_GTP"/>
    <property type="match status" value="1"/>
</dbReference>
<protein>
    <submittedName>
        <fullName evidence="7">Bifunctional Translational (Tr)-type GTP-binding domain/Translation initiation factor IF- 2/P-loop containing nucleoside triphosphate hydrolase/Translation protein</fullName>
    </submittedName>
</protein>
<keyword evidence="3" id="KW-0547">Nucleotide-binding</keyword>